<keyword evidence="5" id="KW-0998">Cell outer membrane</keyword>
<dbReference type="GO" id="GO:0009279">
    <property type="term" value="C:cell outer membrane"/>
    <property type="evidence" value="ECO:0007669"/>
    <property type="project" value="UniProtKB-SubCell"/>
</dbReference>
<feature type="domain" description="RagB/SusD" evidence="7">
    <location>
        <begin position="293"/>
        <end position="546"/>
    </location>
</feature>
<evidence type="ECO:0000259" key="7">
    <source>
        <dbReference type="Pfam" id="PF07980"/>
    </source>
</evidence>
<dbReference type="PROSITE" id="PS51257">
    <property type="entry name" value="PROKAR_LIPOPROTEIN"/>
    <property type="match status" value="1"/>
</dbReference>
<dbReference type="InterPro" id="IPR033985">
    <property type="entry name" value="SusD-like_N"/>
</dbReference>
<comment type="caution">
    <text evidence="9">The sequence shown here is derived from an EMBL/GenBank/DDBJ whole genome shotgun (WGS) entry which is preliminary data.</text>
</comment>
<gene>
    <name evidence="9" type="ORF">HMPREF1536_02207</name>
</gene>
<name>A0A0F5JFI8_9BACT</name>
<evidence type="ECO:0000256" key="5">
    <source>
        <dbReference type="ARBA" id="ARBA00023237"/>
    </source>
</evidence>
<feature type="chain" id="PRO_5002489244" description="RagB/SusD domain-containing protein" evidence="6">
    <location>
        <begin position="23"/>
        <end position="547"/>
    </location>
</feature>
<dbReference type="Gene3D" id="1.25.40.390">
    <property type="match status" value="1"/>
</dbReference>
<dbReference type="AlphaFoldDB" id="A0A0F5JFI8"/>
<evidence type="ECO:0000256" key="2">
    <source>
        <dbReference type="ARBA" id="ARBA00006275"/>
    </source>
</evidence>
<evidence type="ECO:0000256" key="1">
    <source>
        <dbReference type="ARBA" id="ARBA00004442"/>
    </source>
</evidence>
<comment type="subcellular location">
    <subcellularLocation>
        <location evidence="1">Cell outer membrane</location>
    </subcellularLocation>
</comment>
<dbReference type="PATRIC" id="fig|1203610.3.peg.2264"/>
<evidence type="ECO:0000313" key="9">
    <source>
        <dbReference type="EMBL" id="KKB56571.1"/>
    </source>
</evidence>
<dbReference type="Proteomes" id="UP000033035">
    <property type="component" value="Unassembled WGS sequence"/>
</dbReference>
<dbReference type="RefSeq" id="WP_028728215.1">
    <property type="nucleotide sequence ID" value="NZ_AUAE01000028.1"/>
</dbReference>
<keyword evidence="10" id="KW-1185">Reference proteome</keyword>
<reference evidence="9 10" key="1">
    <citation type="submission" date="2013-04" db="EMBL/GenBank/DDBJ databases">
        <title>The Genome Sequence of Parabacteroides gordonii DSM 23371.</title>
        <authorList>
            <consortium name="The Broad Institute Genomics Platform"/>
            <person name="Earl A."/>
            <person name="Ward D."/>
            <person name="Feldgarden M."/>
            <person name="Gevers D."/>
            <person name="Martens E."/>
            <person name="Sakamoto M."/>
            <person name="Benno Y."/>
            <person name="Suzuki N."/>
            <person name="Matsunaga N."/>
            <person name="Koshihara K."/>
            <person name="Seki M."/>
            <person name="Komiya H."/>
            <person name="Walker B."/>
            <person name="Young S."/>
            <person name="Zeng Q."/>
            <person name="Gargeya S."/>
            <person name="Fitzgerald M."/>
            <person name="Haas B."/>
            <person name="Abouelleil A."/>
            <person name="Allen A.W."/>
            <person name="Alvarado L."/>
            <person name="Arachchi H.M."/>
            <person name="Berlin A.M."/>
            <person name="Chapman S.B."/>
            <person name="Gainer-Dewar J."/>
            <person name="Goldberg J."/>
            <person name="Griggs A."/>
            <person name="Gujja S."/>
            <person name="Hansen M."/>
            <person name="Howarth C."/>
            <person name="Imamovic A."/>
            <person name="Ireland A."/>
            <person name="Larimer J."/>
            <person name="McCowan C."/>
            <person name="Murphy C."/>
            <person name="Pearson M."/>
            <person name="Poon T.W."/>
            <person name="Priest M."/>
            <person name="Roberts A."/>
            <person name="Saif S."/>
            <person name="Shea T."/>
            <person name="Sisk P."/>
            <person name="Sykes S."/>
            <person name="Wortman J."/>
            <person name="Nusbaum C."/>
            <person name="Birren B."/>
        </authorList>
    </citation>
    <scope>NUCLEOTIDE SEQUENCE [LARGE SCALE GENOMIC DNA]</scope>
    <source>
        <strain evidence="9 10">MS-1</strain>
    </source>
</reference>
<evidence type="ECO:0000256" key="6">
    <source>
        <dbReference type="SAM" id="SignalP"/>
    </source>
</evidence>
<dbReference type="InterPro" id="IPR012944">
    <property type="entry name" value="SusD_RagB_dom"/>
</dbReference>
<dbReference type="SUPFAM" id="SSF48452">
    <property type="entry name" value="TPR-like"/>
    <property type="match status" value="1"/>
</dbReference>
<dbReference type="Pfam" id="PF14322">
    <property type="entry name" value="SusD-like_3"/>
    <property type="match status" value="1"/>
</dbReference>
<dbReference type="InterPro" id="IPR011990">
    <property type="entry name" value="TPR-like_helical_dom_sf"/>
</dbReference>
<comment type="similarity">
    <text evidence="2">Belongs to the SusD family.</text>
</comment>
<accession>A0A0F5JFI8</accession>
<dbReference type="STRING" id="1203610.HMPREF1536_02207"/>
<keyword evidence="3 6" id="KW-0732">Signal</keyword>
<protein>
    <recommendedName>
        <fullName evidence="11">RagB/SusD domain-containing protein</fullName>
    </recommendedName>
</protein>
<evidence type="ECO:0000313" key="10">
    <source>
        <dbReference type="Proteomes" id="UP000033035"/>
    </source>
</evidence>
<evidence type="ECO:0000256" key="4">
    <source>
        <dbReference type="ARBA" id="ARBA00023136"/>
    </source>
</evidence>
<keyword evidence="4" id="KW-0472">Membrane</keyword>
<dbReference type="HOGENOM" id="CLU_015553_0_0_10"/>
<dbReference type="EMBL" id="AQHW01000014">
    <property type="protein sequence ID" value="KKB56571.1"/>
    <property type="molecule type" value="Genomic_DNA"/>
</dbReference>
<feature type="domain" description="SusD-like N-terminal" evidence="8">
    <location>
        <begin position="23"/>
        <end position="229"/>
    </location>
</feature>
<dbReference type="Pfam" id="PF07980">
    <property type="entry name" value="SusD_RagB"/>
    <property type="match status" value="1"/>
</dbReference>
<evidence type="ECO:0000259" key="8">
    <source>
        <dbReference type="Pfam" id="PF14322"/>
    </source>
</evidence>
<evidence type="ECO:0000256" key="3">
    <source>
        <dbReference type="ARBA" id="ARBA00022729"/>
    </source>
</evidence>
<organism evidence="9 10">
    <name type="scientific">Parabacteroides gordonii MS-1 = DSM 23371</name>
    <dbReference type="NCBI Taxonomy" id="1203610"/>
    <lineage>
        <taxon>Bacteria</taxon>
        <taxon>Pseudomonadati</taxon>
        <taxon>Bacteroidota</taxon>
        <taxon>Bacteroidia</taxon>
        <taxon>Bacteroidales</taxon>
        <taxon>Tannerellaceae</taxon>
        <taxon>Parabacteroides</taxon>
    </lineage>
</organism>
<evidence type="ECO:0008006" key="11">
    <source>
        <dbReference type="Google" id="ProtNLM"/>
    </source>
</evidence>
<feature type="signal peptide" evidence="6">
    <location>
        <begin position="1"/>
        <end position="22"/>
    </location>
</feature>
<sequence length="547" mass="61259">MKKVINIILASALLVGSTTSCSDFLQKDPPSSPSQSIFWQKKSDFDSALAGSFSMMYEWPGVMSQIVACFDNLTDNSICQHNESTYGSSQTIALGDLDPNTGGYVSYMYDHCYRGIARIHLVMENLETYQGADMSETDKSFILAQCKALRAYYYSWLYQCYREVPLVTSSLTTENMYQPKATRAEVYTQIIKDFDEAIAALPDKPYSDSQMSGYFTPGAMKAFKARLMLAEAYDDNGNADASKMGTIVTLLEGIQGYELADRMRDNFISAQQLASPEIMFSVRYLAPNTTHSMDLYYGAWTTCGVTRDLVNAFECTDGLKWGESPLTATVDESLLATGSLSDANKAEREKLFSGAGGVHIRDRRLYETVCHSGVAIFPDEGYEENGPITITNQMQTGFGMMKLLQPTTEMPSYSTISDADVVILRYAEVLMMIAEAENEANGPTQKVYNAVNKVRVRSGQPELPAGLTKEQMRERIRNEWRVEFVFEGHRYFQLKRWKLMEKLVNGAADPALPTYVKVFKPAFYYFPLPQSEIDKAGGVLVQDSNYK</sequence>
<proteinExistence type="inferred from homology"/>